<reference evidence="1 2" key="1">
    <citation type="journal article" date="2013" name="PLoS ONE">
        <title>Assembly-driven community genomics of a hypersaline microbial ecosystem.</title>
        <authorList>
            <person name="Podell S."/>
            <person name="Ugalde J.A."/>
            <person name="Narasingarao P."/>
            <person name="Banfield J.F."/>
            <person name="Heidelberg K.B."/>
            <person name="Allen E.E."/>
        </authorList>
    </citation>
    <scope>NUCLEOTIDE SEQUENCE [LARGE SCALE GENOMIC DNA]</scope>
    <source>
        <strain evidence="2">J07HQW2</strain>
    </source>
</reference>
<dbReference type="HOGENOM" id="CLU_1631620_0_0_2"/>
<evidence type="ECO:0000313" key="2">
    <source>
        <dbReference type="Proteomes" id="UP000030710"/>
    </source>
</evidence>
<dbReference type="eggNOG" id="arCOG03898">
    <property type="taxonomic scope" value="Archaea"/>
</dbReference>
<dbReference type="Proteomes" id="UP000030710">
    <property type="component" value="Unassembled WGS sequence"/>
</dbReference>
<dbReference type="RefSeq" id="WP_021053219.1">
    <property type="nucleotide sequence ID" value="NZ_KE356561.1"/>
</dbReference>
<dbReference type="AlphaFoldDB" id="U1NA72"/>
<dbReference type="EMBL" id="KE356561">
    <property type="protein sequence ID" value="ERG93725.1"/>
    <property type="molecule type" value="Genomic_DNA"/>
</dbReference>
<sequence length="162" mass="18323">MAPGDHVSFYHEGRLFAGGIIERAFEEPAVGELIWNQSNSRHIYTIDEFTDDVASIERVWELVGYEGCQVVQGFSRVANKRVSSIRNEHGSVDSALFDGDGLNPTREEVDQQKGSIQQAIQSDPELTDKETQYTETRQKARNSAFRNLIREARNLCCLWNSA</sequence>
<gene>
    <name evidence="1" type="ORF">J07HQW2_00158</name>
</gene>
<name>U1NA72_9EURY</name>
<evidence type="ECO:0000313" key="1">
    <source>
        <dbReference type="EMBL" id="ERG93725.1"/>
    </source>
</evidence>
<proteinExistence type="predicted"/>
<organism evidence="1 2">
    <name type="scientific">Haloquadratum walsbyi J07HQW2</name>
    <dbReference type="NCBI Taxonomy" id="1238425"/>
    <lineage>
        <taxon>Archaea</taxon>
        <taxon>Methanobacteriati</taxon>
        <taxon>Methanobacteriota</taxon>
        <taxon>Stenosarchaea group</taxon>
        <taxon>Halobacteria</taxon>
        <taxon>Halobacteriales</taxon>
        <taxon>Haloferacaceae</taxon>
        <taxon>Haloquadratum</taxon>
    </lineage>
</organism>
<accession>U1NA72</accession>
<protein>
    <submittedName>
        <fullName evidence="1">Uncharacterized protein</fullName>
    </submittedName>
</protein>